<feature type="region of interest" description="Disordered" evidence="2">
    <location>
        <begin position="326"/>
        <end position="521"/>
    </location>
</feature>
<feature type="compositionally biased region" description="Polar residues" evidence="2">
    <location>
        <begin position="403"/>
        <end position="416"/>
    </location>
</feature>
<dbReference type="Proteomes" id="UP000682733">
    <property type="component" value="Unassembled WGS sequence"/>
</dbReference>
<feature type="compositionally biased region" description="Low complexity" evidence="2">
    <location>
        <begin position="351"/>
        <end position="360"/>
    </location>
</feature>
<evidence type="ECO:0000256" key="2">
    <source>
        <dbReference type="SAM" id="MobiDB-lite"/>
    </source>
</evidence>
<dbReference type="CDD" id="cd22284">
    <property type="entry name" value="HD_CCDC61_N"/>
    <property type="match status" value="1"/>
</dbReference>
<dbReference type="EMBL" id="CAJNOK010002728">
    <property type="protein sequence ID" value="CAF0872424.1"/>
    <property type="molecule type" value="Genomic_DNA"/>
</dbReference>
<feature type="compositionally biased region" description="Basic and acidic residues" evidence="2">
    <location>
        <begin position="489"/>
        <end position="501"/>
    </location>
</feature>
<organism evidence="4 5">
    <name type="scientific">Didymodactylos carnosus</name>
    <dbReference type="NCBI Taxonomy" id="1234261"/>
    <lineage>
        <taxon>Eukaryota</taxon>
        <taxon>Metazoa</taxon>
        <taxon>Spiralia</taxon>
        <taxon>Gnathifera</taxon>
        <taxon>Rotifera</taxon>
        <taxon>Eurotatoria</taxon>
        <taxon>Bdelloidea</taxon>
        <taxon>Philodinida</taxon>
        <taxon>Philodinidae</taxon>
        <taxon>Didymodactylos</taxon>
    </lineage>
</organism>
<gene>
    <name evidence="3" type="ORF">OVA965_LOCUS8202</name>
    <name evidence="4" type="ORF">TMI583_LOCUS8198</name>
</gene>
<protein>
    <recommendedName>
        <fullName evidence="6">Coiled-coil domain-containing protein 61-like</fullName>
    </recommendedName>
</protein>
<evidence type="ECO:0000256" key="1">
    <source>
        <dbReference type="SAM" id="Coils"/>
    </source>
</evidence>
<evidence type="ECO:0000313" key="4">
    <source>
        <dbReference type="EMBL" id="CAF3657243.1"/>
    </source>
</evidence>
<reference evidence="4" key="1">
    <citation type="submission" date="2021-02" db="EMBL/GenBank/DDBJ databases">
        <authorList>
            <person name="Nowell W R."/>
        </authorList>
    </citation>
    <scope>NUCLEOTIDE SEQUENCE</scope>
</reference>
<proteinExistence type="predicted"/>
<keyword evidence="1" id="KW-0175">Coiled coil</keyword>
<evidence type="ECO:0008006" key="6">
    <source>
        <dbReference type="Google" id="ProtNLM"/>
    </source>
</evidence>
<evidence type="ECO:0000313" key="5">
    <source>
        <dbReference type="Proteomes" id="UP000682733"/>
    </source>
</evidence>
<dbReference type="EMBL" id="CAJOBA010002729">
    <property type="protein sequence ID" value="CAF3657243.1"/>
    <property type="molecule type" value="Genomic_DNA"/>
</dbReference>
<sequence>MIWVMVAVGGCWWKYFMKESSSPPLSSSSIEVEKYLSNEFQIRNQPYIITMSIKQNSTQLDLEVEAKQTADQWKASFDVAAIETMTAKTGNFKSFTVFTNMLENAINEENTSVSIDLFTYDDLEALRKKRQGGGQQPQASSTQQITPPALANKRYLILTYNAEYDRIYYPLSLPYCGKPDPVLSMNQIRELIKENRFYKTRLESDVQHSDFIRLQRDLTRLRKENDQLKQQLTLYRSGGNGGGDNQPINNSSANDKQQIELLRQMIRSSEEALSKERNRLHKTTSKKLDDYRILTDQVDSLRTSERQLKAKVRSLTNEIGILKRNSVHRSPVVKPSSRSSSKERPMSNGYSPRSRISQRPPSRPNSGDRRRQQQQPLHSQHRSDHVLIKQRHRSLSSERNHRSTSSTKQRSPSPSDSQKRFNPTAYIRERNNKLREFELQKTRRQRQRSDGSTNRQSFGSNRGSDSDFSDYSARGSLKGSKSTLITSLHLHDSDDGDDRSSRRTSASRKKTSHSNRNMKESIDSDFEPIPIINVIPKTTSLSVKHTNQEMSGGMDGGHEIVDIDERLKSLEKFIKENLPS</sequence>
<feature type="coiled-coil region" evidence="1">
    <location>
        <begin position="211"/>
        <end position="325"/>
    </location>
</feature>
<comment type="caution">
    <text evidence="4">The sequence shown here is derived from an EMBL/GenBank/DDBJ whole genome shotgun (WGS) entry which is preliminary data.</text>
</comment>
<accession>A0A8S2HJR9</accession>
<dbReference type="AlphaFoldDB" id="A0A8S2HJR9"/>
<feature type="compositionally biased region" description="Polar residues" evidence="2">
    <location>
        <begin position="450"/>
        <end position="463"/>
    </location>
</feature>
<name>A0A8S2HJR9_9BILA</name>
<feature type="compositionally biased region" description="Basic and acidic residues" evidence="2">
    <location>
        <begin position="427"/>
        <end position="441"/>
    </location>
</feature>
<evidence type="ECO:0000313" key="3">
    <source>
        <dbReference type="EMBL" id="CAF0872424.1"/>
    </source>
</evidence>
<dbReference type="InterPro" id="IPR049733">
    <property type="entry name" value="CCDC61_N"/>
</dbReference>
<dbReference type="Proteomes" id="UP000677228">
    <property type="component" value="Unassembled WGS sequence"/>
</dbReference>
<feature type="compositionally biased region" description="Low complexity" evidence="2">
    <location>
        <begin position="328"/>
        <end position="339"/>
    </location>
</feature>